<dbReference type="EMBL" id="JAUEPN010000007">
    <property type="protein sequence ID" value="KAK3292645.1"/>
    <property type="molecule type" value="Genomic_DNA"/>
</dbReference>
<name>A0AAE0H9V5_9PEZI</name>
<gene>
    <name evidence="2" type="ORF">B0H64DRAFT_233596</name>
</gene>
<reference evidence="2" key="2">
    <citation type="submission" date="2023-06" db="EMBL/GenBank/DDBJ databases">
        <authorList>
            <consortium name="Lawrence Berkeley National Laboratory"/>
            <person name="Haridas S."/>
            <person name="Hensen N."/>
            <person name="Bonometti L."/>
            <person name="Westerberg I."/>
            <person name="Brannstrom I.O."/>
            <person name="Guillou S."/>
            <person name="Cros-Aarteil S."/>
            <person name="Calhoun S."/>
            <person name="Kuo A."/>
            <person name="Mondo S."/>
            <person name="Pangilinan J."/>
            <person name="Riley R."/>
            <person name="Labutti K."/>
            <person name="Andreopoulos B."/>
            <person name="Lipzen A."/>
            <person name="Chen C."/>
            <person name="Yanf M."/>
            <person name="Daum C."/>
            <person name="Ng V."/>
            <person name="Clum A."/>
            <person name="Steindorff A."/>
            <person name="Ohm R."/>
            <person name="Martin F."/>
            <person name="Silar P."/>
            <person name="Natvig D."/>
            <person name="Lalanne C."/>
            <person name="Gautier V."/>
            <person name="Ament-Velasquez S.L."/>
            <person name="Kruys A."/>
            <person name="Hutchinson M.I."/>
            <person name="Powell A.J."/>
            <person name="Barry K."/>
            <person name="Miller A.N."/>
            <person name="Grigoriev I.V."/>
            <person name="Debuchy R."/>
            <person name="Gladieux P."/>
            <person name="Thoren M.H."/>
            <person name="Johannesson H."/>
        </authorList>
    </citation>
    <scope>NUCLEOTIDE SEQUENCE</scope>
    <source>
        <strain evidence="2">CBS 168.71</strain>
    </source>
</reference>
<organism evidence="2 3">
    <name type="scientific">Chaetomium fimeti</name>
    <dbReference type="NCBI Taxonomy" id="1854472"/>
    <lineage>
        <taxon>Eukaryota</taxon>
        <taxon>Fungi</taxon>
        <taxon>Dikarya</taxon>
        <taxon>Ascomycota</taxon>
        <taxon>Pezizomycotina</taxon>
        <taxon>Sordariomycetes</taxon>
        <taxon>Sordariomycetidae</taxon>
        <taxon>Sordariales</taxon>
        <taxon>Chaetomiaceae</taxon>
        <taxon>Chaetomium</taxon>
    </lineage>
</organism>
<feature type="transmembrane region" description="Helical" evidence="1">
    <location>
        <begin position="67"/>
        <end position="88"/>
    </location>
</feature>
<protein>
    <submittedName>
        <fullName evidence="2">Uncharacterized protein</fullName>
    </submittedName>
</protein>
<sequence length="244" mass="27042">MAVPEISPAMAYQPIGSPSLGYGNDDGDNERKWMTTFSLTTTFRILVALFAFADIVASISLRLTSGSGLFVVVFIALFLVLGWNLALLQPRSRFIRALPAVSCRVGDYICGFNGDDDHDERLEKPRSKKQKRAKLILVAFVDLVLGLIVTIAWCMPEGIGWRLVSYWWYGGVRDSECLLPLIMTLGALQFALAVISLVACFWSLDFKLGVVLRYIDDPDRHHRIQLAPDTEDRRTAGGTVSVAA</sequence>
<evidence type="ECO:0000256" key="1">
    <source>
        <dbReference type="SAM" id="Phobius"/>
    </source>
</evidence>
<keyword evidence="3" id="KW-1185">Reference proteome</keyword>
<feature type="transmembrane region" description="Helical" evidence="1">
    <location>
        <begin position="179"/>
        <end position="204"/>
    </location>
</feature>
<evidence type="ECO:0000313" key="2">
    <source>
        <dbReference type="EMBL" id="KAK3292645.1"/>
    </source>
</evidence>
<feature type="transmembrane region" description="Helical" evidence="1">
    <location>
        <begin position="135"/>
        <end position="159"/>
    </location>
</feature>
<dbReference type="AlphaFoldDB" id="A0AAE0H9V5"/>
<keyword evidence="1" id="KW-0472">Membrane</keyword>
<comment type="caution">
    <text evidence="2">The sequence shown here is derived from an EMBL/GenBank/DDBJ whole genome shotgun (WGS) entry which is preliminary data.</text>
</comment>
<dbReference type="RefSeq" id="XP_062656159.1">
    <property type="nucleotide sequence ID" value="XM_062799757.1"/>
</dbReference>
<feature type="transmembrane region" description="Helical" evidence="1">
    <location>
        <begin position="41"/>
        <end position="61"/>
    </location>
</feature>
<reference evidence="2" key="1">
    <citation type="journal article" date="2023" name="Mol. Phylogenet. Evol.">
        <title>Genome-scale phylogeny and comparative genomics of the fungal order Sordariales.</title>
        <authorList>
            <person name="Hensen N."/>
            <person name="Bonometti L."/>
            <person name="Westerberg I."/>
            <person name="Brannstrom I.O."/>
            <person name="Guillou S."/>
            <person name="Cros-Aarteil S."/>
            <person name="Calhoun S."/>
            <person name="Haridas S."/>
            <person name="Kuo A."/>
            <person name="Mondo S."/>
            <person name="Pangilinan J."/>
            <person name="Riley R."/>
            <person name="LaButti K."/>
            <person name="Andreopoulos B."/>
            <person name="Lipzen A."/>
            <person name="Chen C."/>
            <person name="Yan M."/>
            <person name="Daum C."/>
            <person name="Ng V."/>
            <person name="Clum A."/>
            <person name="Steindorff A."/>
            <person name="Ohm R.A."/>
            <person name="Martin F."/>
            <person name="Silar P."/>
            <person name="Natvig D.O."/>
            <person name="Lalanne C."/>
            <person name="Gautier V."/>
            <person name="Ament-Velasquez S.L."/>
            <person name="Kruys A."/>
            <person name="Hutchinson M.I."/>
            <person name="Powell A.J."/>
            <person name="Barry K."/>
            <person name="Miller A.N."/>
            <person name="Grigoriev I.V."/>
            <person name="Debuchy R."/>
            <person name="Gladieux P."/>
            <person name="Hiltunen Thoren M."/>
            <person name="Johannesson H."/>
        </authorList>
    </citation>
    <scope>NUCLEOTIDE SEQUENCE</scope>
    <source>
        <strain evidence="2">CBS 168.71</strain>
    </source>
</reference>
<evidence type="ECO:0000313" key="3">
    <source>
        <dbReference type="Proteomes" id="UP001278766"/>
    </source>
</evidence>
<keyword evidence="1" id="KW-0812">Transmembrane</keyword>
<dbReference type="GeneID" id="87836705"/>
<proteinExistence type="predicted"/>
<dbReference type="Proteomes" id="UP001278766">
    <property type="component" value="Unassembled WGS sequence"/>
</dbReference>
<keyword evidence="1" id="KW-1133">Transmembrane helix</keyword>
<accession>A0AAE0H9V5</accession>